<dbReference type="WBParaSite" id="nRc.2.0.1.t43123-RA">
    <property type="protein sequence ID" value="nRc.2.0.1.t43123-RA"/>
    <property type="gene ID" value="nRc.2.0.1.g43123"/>
</dbReference>
<keyword evidence="1" id="KW-1185">Reference proteome</keyword>
<dbReference type="InterPro" id="IPR036397">
    <property type="entry name" value="RNaseH_sf"/>
</dbReference>
<accession>A0A915L035</accession>
<dbReference type="InterPro" id="IPR012337">
    <property type="entry name" value="RNaseH-like_sf"/>
</dbReference>
<evidence type="ECO:0000313" key="2">
    <source>
        <dbReference type="WBParaSite" id="nRc.2.0.1.t43123-RA"/>
    </source>
</evidence>
<reference evidence="2" key="1">
    <citation type="submission" date="2022-11" db="UniProtKB">
        <authorList>
            <consortium name="WormBaseParasite"/>
        </authorList>
    </citation>
    <scope>IDENTIFICATION</scope>
</reference>
<protein>
    <submittedName>
        <fullName evidence="2">Integrase catalytic domain-containing protein</fullName>
    </submittedName>
</protein>
<name>A0A915L035_ROMCU</name>
<dbReference type="SUPFAM" id="SSF53098">
    <property type="entry name" value="Ribonuclease H-like"/>
    <property type="match status" value="1"/>
</dbReference>
<evidence type="ECO:0000313" key="1">
    <source>
        <dbReference type="Proteomes" id="UP000887565"/>
    </source>
</evidence>
<dbReference type="Gene3D" id="3.30.420.10">
    <property type="entry name" value="Ribonuclease H-like superfamily/Ribonuclease H"/>
    <property type="match status" value="1"/>
</dbReference>
<dbReference type="AlphaFoldDB" id="A0A915L035"/>
<proteinExistence type="predicted"/>
<dbReference type="Proteomes" id="UP000887565">
    <property type="component" value="Unplaced"/>
</dbReference>
<sequence length="108" mass="11840">MTAVRMLLVPTHLSPRAVPITSPAIKAIDIVEMLHPVNDDVSIMEQSQTTTEVAKLLPNIGVDCIGPMTTRKAGNHFIVVFIDYFTKWVEALATLDITAQTGIQTIRP</sequence>
<dbReference type="GO" id="GO:0003676">
    <property type="term" value="F:nucleic acid binding"/>
    <property type="evidence" value="ECO:0007669"/>
    <property type="project" value="InterPro"/>
</dbReference>
<organism evidence="1 2">
    <name type="scientific">Romanomermis culicivorax</name>
    <name type="common">Nematode worm</name>
    <dbReference type="NCBI Taxonomy" id="13658"/>
    <lineage>
        <taxon>Eukaryota</taxon>
        <taxon>Metazoa</taxon>
        <taxon>Ecdysozoa</taxon>
        <taxon>Nematoda</taxon>
        <taxon>Enoplea</taxon>
        <taxon>Dorylaimia</taxon>
        <taxon>Mermithida</taxon>
        <taxon>Mermithoidea</taxon>
        <taxon>Mermithidae</taxon>
        <taxon>Romanomermis</taxon>
    </lineage>
</organism>